<evidence type="ECO:0000256" key="2">
    <source>
        <dbReference type="ARBA" id="ARBA00022737"/>
    </source>
</evidence>
<dbReference type="AlphaFoldDB" id="A0A158RBH4"/>
<dbReference type="InterPro" id="IPR016035">
    <property type="entry name" value="Acyl_Trfase/lysoPLipase"/>
</dbReference>
<sequence length="786" mass="87803">MKKLSRRRNMFDVLKAVRDVATTENCNRVINACGRAVSTVLLPSQSTKVESVNVSKLKTFSKCDSSYLFSLYVDKPKNGIYYIIYVPRMLNVLRTKERQKAELLRDQLNNRKALMNALEEVNSKSFMIQLEHIRDSVQQNPDFYDIHHAASCNYPRVIIRLCENNSSLVNEQSACGKYPLHIAAEKNAKQAVQVLLSLGALTANQDRQLRNAVHYAAQNSSEVLELLLNAPDFMDAIDSIDGDGLSPLCLAVSSANVKCVEILLNANCSIGPFPGGSLLTIMTEAIPSPDMPRILDLLVMNSPKFLAEKIDGSSTVLHQRIEMKLLYHIMELVGDMLNIDARDLTGRTPLFCAVLRNDLSQSIALLSFNADVSIADCNGDTPLHIAAKNQNVKLFKLLLCFGASLFLKNVQGVAPIDIGERSFVVMDCLRQFLCDETPSHHPSINNSLSESMQEKALEVRHQMTPENKRKLVNVMSLDGGGIRGLVILQTLLHIENLLGRSVMDYFHWLGGTSTGAIVALALAKGYSLRRCQRLYLQMKDEIFVGERPYSEKLIEHIFKQNFGEGATMAQLTHRKVVVFASSVQTNPPELKLFRNYTLPLSKAENKMLGFDDPSKNLIWKCARYTSAAPTYFTPKDNFVDGGLMSNNPTLDLMSDVHFYNAACLKAKKEPVQIGCILSLGTGQAPIEVIKSLKLNFDLPRNVSEVKSAIRDLMITASNGACVVRGRCWAHEKSIPFFRFSPNLSSNVELDETNDEIIVDLLWDTEKYLRGEGRRDIETLVDYLKSL</sequence>
<dbReference type="WBParaSite" id="TCLT_0000463401-mRNA-1">
    <property type="protein sequence ID" value="TCLT_0000463401-mRNA-1"/>
    <property type="gene ID" value="TCLT_0000463401"/>
</dbReference>
<dbReference type="GO" id="GO:0047499">
    <property type="term" value="F:calcium-independent phospholipase A2 activity"/>
    <property type="evidence" value="ECO:0007669"/>
    <property type="project" value="InterPro"/>
</dbReference>
<feature type="repeat" description="ANK" evidence="6">
    <location>
        <begin position="378"/>
        <end position="410"/>
    </location>
</feature>
<dbReference type="PANTHER" id="PTHR24139:SF35">
    <property type="entry name" value="PNPLA DOMAIN-CONTAINING PROTEIN"/>
    <property type="match status" value="1"/>
</dbReference>
<feature type="active site" description="Proton acceptor" evidence="7">
    <location>
        <position position="640"/>
    </location>
</feature>
<keyword evidence="7" id="KW-0378">Hydrolase</keyword>
<dbReference type="Gene3D" id="3.40.1090.10">
    <property type="entry name" value="Cytosolic phospholipase A2 catalytic domain"/>
    <property type="match status" value="1"/>
</dbReference>
<dbReference type="Pfam" id="PF00023">
    <property type="entry name" value="Ank"/>
    <property type="match status" value="1"/>
</dbReference>
<accession>A0A158RBH4</accession>
<dbReference type="GO" id="GO:2000304">
    <property type="term" value="P:positive regulation of ceramide biosynthetic process"/>
    <property type="evidence" value="ECO:0007669"/>
    <property type="project" value="TreeGrafter"/>
</dbReference>
<dbReference type="GO" id="GO:0005739">
    <property type="term" value="C:mitochondrion"/>
    <property type="evidence" value="ECO:0007669"/>
    <property type="project" value="TreeGrafter"/>
</dbReference>
<dbReference type="Proteomes" id="UP000276776">
    <property type="component" value="Unassembled WGS sequence"/>
</dbReference>
<dbReference type="InterPro" id="IPR002641">
    <property type="entry name" value="PNPLA_dom"/>
</dbReference>
<feature type="active site" description="Nucleophile" evidence="7">
    <location>
        <position position="513"/>
    </location>
</feature>
<keyword evidence="4 7" id="KW-0443">Lipid metabolism</keyword>
<evidence type="ECO:0000313" key="10">
    <source>
        <dbReference type="Proteomes" id="UP000276776"/>
    </source>
</evidence>
<dbReference type="PROSITE" id="PS51635">
    <property type="entry name" value="PNPLA"/>
    <property type="match status" value="1"/>
</dbReference>
<dbReference type="GO" id="GO:0016042">
    <property type="term" value="P:lipid catabolic process"/>
    <property type="evidence" value="ECO:0007669"/>
    <property type="project" value="UniProtKB-UniRule"/>
</dbReference>
<organism evidence="11">
    <name type="scientific">Thelazia callipaeda</name>
    <name type="common">Oriental eyeworm</name>
    <name type="synonym">Parasitic nematode</name>
    <dbReference type="NCBI Taxonomy" id="103827"/>
    <lineage>
        <taxon>Eukaryota</taxon>
        <taxon>Metazoa</taxon>
        <taxon>Ecdysozoa</taxon>
        <taxon>Nematoda</taxon>
        <taxon>Chromadorea</taxon>
        <taxon>Rhabditida</taxon>
        <taxon>Spirurina</taxon>
        <taxon>Spiruromorpha</taxon>
        <taxon>Thelazioidea</taxon>
        <taxon>Thelaziidae</taxon>
        <taxon>Thelazia</taxon>
    </lineage>
</organism>
<reference evidence="11" key="1">
    <citation type="submission" date="2016-04" db="UniProtKB">
        <authorList>
            <consortium name="WormBaseParasite"/>
        </authorList>
    </citation>
    <scope>IDENTIFICATION</scope>
</reference>
<evidence type="ECO:0000313" key="9">
    <source>
        <dbReference type="EMBL" id="VDN01765.1"/>
    </source>
</evidence>
<dbReference type="PANTHER" id="PTHR24139">
    <property type="entry name" value="CALCIUM-INDEPENDENT PHOSPHOLIPASE A2"/>
    <property type="match status" value="1"/>
</dbReference>
<dbReference type="Gene3D" id="1.25.40.20">
    <property type="entry name" value="Ankyrin repeat-containing domain"/>
    <property type="match status" value="2"/>
</dbReference>
<reference evidence="9 10" key="2">
    <citation type="submission" date="2018-11" db="EMBL/GenBank/DDBJ databases">
        <authorList>
            <consortium name="Pathogen Informatics"/>
        </authorList>
    </citation>
    <scope>NUCLEOTIDE SEQUENCE [LARGE SCALE GENOMIC DNA]</scope>
</reference>
<dbReference type="InterPro" id="IPR002110">
    <property type="entry name" value="Ankyrin_rpt"/>
</dbReference>
<feature type="short sequence motif" description="DGA/G" evidence="7">
    <location>
        <begin position="640"/>
        <end position="642"/>
    </location>
</feature>
<dbReference type="OrthoDB" id="10021675at2759"/>
<dbReference type="SUPFAM" id="SSF48403">
    <property type="entry name" value="Ankyrin repeat"/>
    <property type="match status" value="1"/>
</dbReference>
<feature type="repeat" description="ANK" evidence="6">
    <location>
        <begin position="175"/>
        <end position="207"/>
    </location>
</feature>
<dbReference type="STRING" id="103827.A0A158RBH4"/>
<dbReference type="SUPFAM" id="SSF52151">
    <property type="entry name" value="FabD/lysophospholipase-like"/>
    <property type="match status" value="1"/>
</dbReference>
<dbReference type="SMART" id="SM00248">
    <property type="entry name" value="ANK"/>
    <property type="match status" value="6"/>
</dbReference>
<feature type="short sequence motif" description="GXGXXG" evidence="7">
    <location>
        <begin position="479"/>
        <end position="484"/>
    </location>
</feature>
<evidence type="ECO:0000256" key="5">
    <source>
        <dbReference type="ARBA" id="ARBA00023422"/>
    </source>
</evidence>
<keyword evidence="2" id="KW-0677">Repeat</keyword>
<proteinExistence type="predicted"/>
<comment type="catalytic activity">
    <reaction evidence="5">
        <text>a 1,2-diacyl-sn-glycero-3-phosphocholine + H2O = a 1-acyl-sn-glycero-3-phosphocholine + a fatty acid + H(+)</text>
        <dbReference type="Rhea" id="RHEA:15801"/>
        <dbReference type="ChEBI" id="CHEBI:15377"/>
        <dbReference type="ChEBI" id="CHEBI:15378"/>
        <dbReference type="ChEBI" id="CHEBI:28868"/>
        <dbReference type="ChEBI" id="CHEBI:57643"/>
        <dbReference type="ChEBI" id="CHEBI:58168"/>
        <dbReference type="EC" id="3.1.1.4"/>
    </reaction>
    <physiologicalReaction direction="left-to-right" evidence="5">
        <dbReference type="Rhea" id="RHEA:15802"/>
    </physiologicalReaction>
</comment>
<evidence type="ECO:0000256" key="7">
    <source>
        <dbReference type="PROSITE-ProRule" id="PRU01161"/>
    </source>
</evidence>
<dbReference type="PROSITE" id="PS50297">
    <property type="entry name" value="ANK_REP_REGION"/>
    <property type="match status" value="2"/>
</dbReference>
<dbReference type="Pfam" id="PF01734">
    <property type="entry name" value="Patatin"/>
    <property type="match status" value="1"/>
</dbReference>
<name>A0A158RBH4_THECL</name>
<evidence type="ECO:0000313" key="11">
    <source>
        <dbReference type="WBParaSite" id="TCLT_0000463401-mRNA-1"/>
    </source>
</evidence>
<dbReference type="EC" id="3.1.1.4" evidence="1"/>
<dbReference type="GO" id="GO:0052816">
    <property type="term" value="F:long-chain fatty acyl-CoA hydrolase activity"/>
    <property type="evidence" value="ECO:0007669"/>
    <property type="project" value="TreeGrafter"/>
</dbReference>
<keyword evidence="3 6" id="KW-0040">ANK repeat</keyword>
<evidence type="ECO:0000259" key="8">
    <source>
        <dbReference type="PROSITE" id="PS51635"/>
    </source>
</evidence>
<keyword evidence="7" id="KW-0442">Lipid degradation</keyword>
<dbReference type="Pfam" id="PF12796">
    <property type="entry name" value="Ank_2"/>
    <property type="match status" value="2"/>
</dbReference>
<dbReference type="InterPro" id="IPR036770">
    <property type="entry name" value="Ankyrin_rpt-contain_sf"/>
</dbReference>
<evidence type="ECO:0000256" key="4">
    <source>
        <dbReference type="ARBA" id="ARBA00023098"/>
    </source>
</evidence>
<protein>
    <recommendedName>
        <fullName evidence="1">phospholipase A2</fullName>
        <ecNumber evidence="1">3.1.1.4</ecNumber>
    </recommendedName>
</protein>
<evidence type="ECO:0000256" key="3">
    <source>
        <dbReference type="ARBA" id="ARBA00023043"/>
    </source>
</evidence>
<gene>
    <name evidence="9" type="ORF">TCLT_LOCUS4623</name>
</gene>
<dbReference type="InterPro" id="IPR047148">
    <property type="entry name" value="PLPL9"/>
</dbReference>
<dbReference type="OMA" id="IWKCARY"/>
<feature type="short sequence motif" description="GXSXG" evidence="7">
    <location>
        <begin position="511"/>
        <end position="515"/>
    </location>
</feature>
<dbReference type="PROSITE" id="PS50088">
    <property type="entry name" value="ANK_REPEAT"/>
    <property type="match status" value="2"/>
</dbReference>
<evidence type="ECO:0000256" key="6">
    <source>
        <dbReference type="PROSITE-ProRule" id="PRU00023"/>
    </source>
</evidence>
<keyword evidence="10" id="KW-1185">Reference proteome</keyword>
<dbReference type="EMBL" id="UYYF01004296">
    <property type="protein sequence ID" value="VDN01765.1"/>
    <property type="molecule type" value="Genomic_DNA"/>
</dbReference>
<evidence type="ECO:0000256" key="1">
    <source>
        <dbReference type="ARBA" id="ARBA00013278"/>
    </source>
</evidence>
<feature type="domain" description="PNPLA" evidence="8">
    <location>
        <begin position="475"/>
        <end position="653"/>
    </location>
</feature>